<protein>
    <submittedName>
        <fullName evidence="1">Uncharacterized protein</fullName>
    </submittedName>
</protein>
<evidence type="ECO:0000313" key="1">
    <source>
        <dbReference type="EMBL" id="APC48255.1"/>
    </source>
</evidence>
<accession>A0AAC9IZY4</accession>
<dbReference type="KEGG" id="vhl:BME96_08765"/>
<organism evidence="1 2">
    <name type="scientific">Virgibacillus halodenitrificans</name>
    <name type="common">Bacillus halodenitrificans</name>
    <dbReference type="NCBI Taxonomy" id="1482"/>
    <lineage>
        <taxon>Bacteria</taxon>
        <taxon>Bacillati</taxon>
        <taxon>Bacillota</taxon>
        <taxon>Bacilli</taxon>
        <taxon>Bacillales</taxon>
        <taxon>Bacillaceae</taxon>
        <taxon>Virgibacillus</taxon>
    </lineage>
</organism>
<dbReference type="GeneID" id="71514484"/>
<sequence length="285" mass="33676">MFKWIITITFALLISVITIYFINVQTKPAITYFPANEETKFTETETNLKLFSEKDKDKYEISWTSNSKSEKPMYLRQDVSILFENGRLRGMRSKWEQNTDKIYINEKITQEDSGYFQSVSYHHGEIHTNNNITSIHRLSGDNLYVIDSPTTAIDSFKKPENRYEEEWKHLLDSITKQQLLFHWHQLLKHFSIKSKDYLTVPLTQLSKYNEEPLPNLSQEQTDKIMGQLWEGLYKNYVIPIINSNEEKVQSYIPIVLFSNQADHLIVLFESNGEKMKLIQRYSPIK</sequence>
<gene>
    <name evidence="1" type="ORF">BME96_08765</name>
</gene>
<dbReference type="AlphaFoldDB" id="A0AAC9IZY4"/>
<evidence type="ECO:0000313" key="2">
    <source>
        <dbReference type="Proteomes" id="UP000182945"/>
    </source>
</evidence>
<dbReference type="RefSeq" id="WP_071648882.1">
    <property type="nucleotide sequence ID" value="NZ_CP017962.1"/>
</dbReference>
<dbReference type="EMBL" id="CP017962">
    <property type="protein sequence ID" value="APC48255.1"/>
    <property type="molecule type" value="Genomic_DNA"/>
</dbReference>
<reference evidence="1 2" key="1">
    <citation type="submission" date="2016-11" db="EMBL/GenBank/DDBJ databases">
        <title>Complete genome sequencing of Virgibacillus halodenitrificans PDB-F2.</title>
        <authorList>
            <person name="Sun Z."/>
            <person name="Zhou Y."/>
            <person name="Li H."/>
        </authorList>
    </citation>
    <scope>NUCLEOTIDE SEQUENCE [LARGE SCALE GENOMIC DNA]</scope>
    <source>
        <strain evidence="1 2">PDB-F2</strain>
    </source>
</reference>
<name>A0AAC9IZY4_VIRHA</name>
<proteinExistence type="predicted"/>
<dbReference type="Proteomes" id="UP000182945">
    <property type="component" value="Chromosome"/>
</dbReference>